<evidence type="ECO:0000313" key="1">
    <source>
        <dbReference type="EMBL" id="QPT53341.1"/>
    </source>
</evidence>
<proteinExistence type="predicted"/>
<dbReference type="Proteomes" id="UP000594975">
    <property type="component" value="Chromosome"/>
</dbReference>
<dbReference type="KEGG" id="rkr:I6G21_08720"/>
<name>A0A7T3CFS2_9MICC</name>
<dbReference type="GeneID" id="61263472"/>
<sequence>MINSFRVLGGYSRSWQEVIDGAHLDEDQRTTQEQEEILAALREELSLIASSESLVVLAGSGASLGITGAERAPTMRSLWMDVKALPSFDSVENRLSPGPVKDGNLENILSDAQARLSLSPDDAELRRFIAEAEDIVWNKCSFVTENSGLESHELFLRKVARRSTRLQRTQVFTTNYDLAFETAARRARFNIIDGFGYGGQGFDGASFDLDYVRRRPHEPLVLEPSVFHLLKLHGSVDWEATEDGVKKWRGNTKPNNPVLIYPSASKYQLSYQQPYLEFMSRFQIALRQPDVGVIVVGFGFNDDHLAAPIEAAIRSNSGLRAVFVSPDIRAERRADTLNWTEQLILKGDRRLTLLEARFDDLVRVLPDVPAREEWDAHSERVRLGGPRS</sequence>
<reference evidence="1 2" key="1">
    <citation type="submission" date="2020-12" db="EMBL/GenBank/DDBJ databases">
        <title>FDA dAtabase for Regulatory Grade micrObial Sequences (FDA-ARGOS): Supporting development and validation of Infectious Disease Dx tests.</title>
        <authorList>
            <person name="Sproer C."/>
            <person name="Gronow S."/>
            <person name="Severitt S."/>
            <person name="Schroder I."/>
            <person name="Tallon L."/>
            <person name="Sadzewicz L."/>
            <person name="Zhao X."/>
            <person name="Boylan J."/>
            <person name="Ott S."/>
            <person name="Bowen H."/>
            <person name="Vavikolanu K."/>
            <person name="Mehta A."/>
            <person name="Aluvathingal J."/>
            <person name="Nadendla S."/>
            <person name="Lowell S."/>
            <person name="Myers T."/>
            <person name="Yan Y."/>
            <person name="Sichtig H."/>
        </authorList>
    </citation>
    <scope>NUCLEOTIDE SEQUENCE [LARGE SCALE GENOMIC DNA]</scope>
    <source>
        <strain evidence="1 2">FDAARGOS_864</strain>
    </source>
</reference>
<gene>
    <name evidence="1" type="ORF">I6G21_08720</name>
</gene>
<organism evidence="1 2">
    <name type="scientific">Rothia kristinae</name>
    <dbReference type="NCBI Taxonomy" id="37923"/>
    <lineage>
        <taxon>Bacteria</taxon>
        <taxon>Bacillati</taxon>
        <taxon>Actinomycetota</taxon>
        <taxon>Actinomycetes</taxon>
        <taxon>Micrococcales</taxon>
        <taxon>Micrococcaceae</taxon>
        <taxon>Rothia</taxon>
    </lineage>
</organism>
<dbReference type="AlphaFoldDB" id="A0A7T3CFS2"/>
<dbReference type="EMBL" id="CP065738">
    <property type="protein sequence ID" value="QPT53341.1"/>
    <property type="molecule type" value="Genomic_DNA"/>
</dbReference>
<evidence type="ECO:0000313" key="2">
    <source>
        <dbReference type="Proteomes" id="UP000594975"/>
    </source>
</evidence>
<dbReference type="RefSeq" id="WP_129357547.1">
    <property type="nucleotide sequence ID" value="NZ_CP065738.1"/>
</dbReference>
<accession>A0A7T3CFS2</accession>
<dbReference type="Pfam" id="PF13289">
    <property type="entry name" value="SIR2_2"/>
    <property type="match status" value="1"/>
</dbReference>
<protein>
    <submittedName>
        <fullName evidence="1">SIR2 family protein</fullName>
    </submittedName>
</protein>